<organism evidence="5 6">
    <name type="scientific">Acinetobacter lactucae</name>
    <dbReference type="NCBI Taxonomy" id="1785128"/>
    <lineage>
        <taxon>Bacteria</taxon>
        <taxon>Pseudomonadati</taxon>
        <taxon>Pseudomonadota</taxon>
        <taxon>Gammaproteobacteria</taxon>
        <taxon>Moraxellales</taxon>
        <taxon>Moraxellaceae</taxon>
        <taxon>Acinetobacter</taxon>
        <taxon>Acinetobacter calcoaceticus/baumannii complex</taxon>
    </lineage>
</organism>
<dbReference type="InterPro" id="IPR013362">
    <property type="entry name" value="Pilus_4_PilV"/>
</dbReference>
<dbReference type="InterPro" id="IPR054402">
    <property type="entry name" value="Tt1218-like_dom"/>
</dbReference>
<name>A0A1V0K7F4_9GAMM</name>
<dbReference type="Proteomes" id="UP000808699">
    <property type="component" value="Unassembled WGS sequence"/>
</dbReference>
<dbReference type="GeneID" id="60752471"/>
<evidence type="ECO:0000313" key="5">
    <source>
        <dbReference type="EMBL" id="RSO59552.1"/>
    </source>
</evidence>
<keyword evidence="1" id="KW-0812">Transmembrane</keyword>
<reference evidence="4" key="3">
    <citation type="submission" date="2022-12" db="EMBL/GenBank/DDBJ databases">
        <title>Acinetobacter lactucae: Emerging opportunistic pathogenic species of genus Acinetobacter isolated from immunocompromised patients in clinical settings of India.</title>
        <authorList>
            <person name="Amar A.K."/>
            <person name="Sawant A.R."/>
            <person name="Meera M."/>
            <person name="Tomar A."/>
            <person name="Sistla S."/>
            <person name="Prashanth K."/>
        </authorList>
    </citation>
    <scope>NUCLEOTIDE SEQUENCE</scope>
    <source>
        <strain evidence="4">PKAL1828C</strain>
    </source>
</reference>
<feature type="domain" description="Type IV pilin Tt1218-like" evidence="2">
    <location>
        <begin position="35"/>
        <end position="109"/>
    </location>
</feature>
<evidence type="ECO:0000313" key="6">
    <source>
        <dbReference type="Proteomes" id="UP000276905"/>
    </source>
</evidence>
<dbReference type="Proteomes" id="UP000276905">
    <property type="component" value="Unassembled WGS sequence"/>
</dbReference>
<reference evidence="3 7" key="2">
    <citation type="submission" date="2020-11" db="EMBL/GenBank/DDBJ databases">
        <title>Enhanced detection system for hospital associated transmission using whole genome sequencing surveillance.</title>
        <authorList>
            <person name="Harrison L.H."/>
            <person name="Van Tyne D."/>
            <person name="Marsh J.W."/>
            <person name="Griffith M.P."/>
            <person name="Snyder D.J."/>
            <person name="Cooper V.S."/>
            <person name="Mustapha M."/>
        </authorList>
    </citation>
    <scope>NUCLEOTIDE SEQUENCE [LARGE SCALE GENOMIC DNA]</scope>
    <source>
        <strain evidence="3 7">ACIN00241</strain>
    </source>
</reference>
<dbReference type="NCBIfam" id="TIGR02523">
    <property type="entry name" value="type_IV_pilV"/>
    <property type="match status" value="1"/>
</dbReference>
<evidence type="ECO:0000313" key="7">
    <source>
        <dbReference type="Proteomes" id="UP000808699"/>
    </source>
</evidence>
<reference evidence="5 6" key="1">
    <citation type="submission" date="2018-10" db="EMBL/GenBank/DDBJ databases">
        <title>GWAS and RNA-Seq identify cryptic mechanisms of antimicrobial resistance in Acinetobacter baumannii.</title>
        <authorList>
            <person name="Sahl J.W."/>
        </authorList>
    </citation>
    <scope>NUCLEOTIDE SEQUENCE [LARGE SCALE GENOMIC DNA]</scope>
    <source>
        <strain evidence="5 6">TG41018</strain>
    </source>
</reference>
<evidence type="ECO:0000256" key="1">
    <source>
        <dbReference type="SAM" id="Phobius"/>
    </source>
</evidence>
<accession>A0A1V0K7F4</accession>
<protein>
    <submittedName>
        <fullName evidence="5">Type IV pilus modification protein PilV</fullName>
    </submittedName>
</protein>
<dbReference type="RefSeq" id="WP_079748555.1">
    <property type="nucleotide sequence ID" value="NZ_AVOE01000037.1"/>
</dbReference>
<keyword evidence="1" id="KW-0472">Membrane</keyword>
<feature type="transmembrane region" description="Helical" evidence="1">
    <location>
        <begin position="12"/>
        <end position="36"/>
    </location>
</feature>
<comment type="caution">
    <text evidence="5">The sequence shown here is derived from an EMBL/GenBank/DDBJ whole genome shotgun (WGS) entry which is preliminary data.</text>
</comment>
<dbReference type="KEGG" id="alc:OTEC02_01640"/>
<dbReference type="Pfam" id="PF22150">
    <property type="entry name" value="Tt1218-like"/>
    <property type="match status" value="1"/>
</dbReference>
<evidence type="ECO:0000259" key="2">
    <source>
        <dbReference type="Pfam" id="PF22150"/>
    </source>
</evidence>
<keyword evidence="7" id="KW-1185">Reference proteome</keyword>
<dbReference type="EMBL" id="RFES01000002">
    <property type="protein sequence ID" value="RSO59552.1"/>
    <property type="molecule type" value="Genomic_DNA"/>
</dbReference>
<evidence type="ECO:0000313" key="3">
    <source>
        <dbReference type="EMBL" id="MBJ8437250.1"/>
    </source>
</evidence>
<dbReference type="EMBL" id="JALNTG010000008">
    <property type="protein sequence ID" value="MDD9319067.1"/>
    <property type="molecule type" value="Genomic_DNA"/>
</dbReference>
<dbReference type="Proteomes" id="UP001150055">
    <property type="component" value="Unassembled WGS sequence"/>
</dbReference>
<gene>
    <name evidence="5" type="primary">pilV</name>
    <name evidence="5" type="ORF">EA756_03650</name>
    <name evidence="3" type="ORF">I6M64_07945</name>
    <name evidence="4" type="ORF">M0O54_02830</name>
</gene>
<dbReference type="AlphaFoldDB" id="A0A1V0K7F4"/>
<sequence>MLMRSSKQKAQVGVGLLEVLVALILLAVGVLGYVALQVRAMDASSEALSKSQAMMIMRGLAENIRVNSAQASQYPAFVRSYSNYSSTTAAPTSCFNSACTPSQLAQFDAYQAARNADQLGMKITMTNCPGVTSTMAQQRQCLFVFWGKTSPVITTTEGVTSADVSSCMSTDGVYANNSNCLMMEAY</sequence>
<keyword evidence="1" id="KW-1133">Transmembrane helix</keyword>
<proteinExistence type="predicted"/>
<evidence type="ECO:0000313" key="4">
    <source>
        <dbReference type="EMBL" id="MDD9319067.1"/>
    </source>
</evidence>
<dbReference type="EMBL" id="JADWNO010000004">
    <property type="protein sequence ID" value="MBJ8437250.1"/>
    <property type="molecule type" value="Genomic_DNA"/>
</dbReference>